<dbReference type="RefSeq" id="XP_005652030.1">
    <property type="nucleotide sequence ID" value="XM_005651973.1"/>
</dbReference>
<feature type="compositionally biased region" description="Low complexity" evidence="1">
    <location>
        <begin position="213"/>
        <end position="227"/>
    </location>
</feature>
<feature type="region of interest" description="Disordered" evidence="1">
    <location>
        <begin position="732"/>
        <end position="791"/>
    </location>
</feature>
<sequence>MYGATSGTSGMSWQADLPAQDSLLAIRPLIVGTDGAPEPLVHRSSANPPPMPVLLGWHGAEPTAAATSQLPGLAVQLCTAPSPLLGDQHRTHQQLLSEAFEKYVAQSSAARYVYGGRQAPAGPAPAPPPACPPPTPVAFWGAQQTPAQIRAKLAPAVLGAAGQQSTLVRPQPIRPAAPQLTGRGLAPFEYPADALFNRGSDTGRAPGTRSHSRAAAADETATPASRAGAHERQAAGSNAHAARMLCSQPALDSCSGSEVLQQGAGPQKGETTKETSPATEACDHQSSGGKVPGAGVAHNDPRSCSRESSLVDALADDPRSAQACDAGGHAAQPTTVSPGNSREEALQEDDSAGCTVAQAQPPQSPNSYRDAAEAAQMEHAAAEADLDRAGVQDSEGALAELPASGRECSEPHGNVAVASEASMESDGGVLVPVELREDDITVDRGKILRDIALATTIGTPLARSTPACTEVPPLAAGRSKRVPGGDPLANTHVRRLCDMLRGNSRDFQAEGRVLRLKQYVSADIKPPHIDAILDALAVNTRVEVLYIQNFEWGMLDPQLEHLARVLRNKRVWALNVGENFQITLPAWQQFTDALPTTAVAYLYVSEHHLGGTNIKIAMRDAIRVNRKAGPQRDPEVISKVGNMWFNPKMPGQAPRRPLKPVNGSSKAAAAAPGAKRARDSGEQDAAAPKRPRMSAAELAQHRRLQKQAQALERAALPDWLPEQVVKALRCATSNETQEKPPAPARSPSGQAAMKQRLRIPLAQALQTSSNRHQADPLTGTLPNYQATLLSD</sequence>
<evidence type="ECO:0000313" key="2">
    <source>
        <dbReference type="EMBL" id="EIE27486.1"/>
    </source>
</evidence>
<feature type="region of interest" description="Disordered" evidence="1">
    <location>
        <begin position="645"/>
        <end position="700"/>
    </location>
</feature>
<dbReference type="AlphaFoldDB" id="I0ZA17"/>
<dbReference type="EMBL" id="AGSI01000001">
    <property type="protein sequence ID" value="EIE27486.1"/>
    <property type="molecule type" value="Genomic_DNA"/>
</dbReference>
<feature type="region of interest" description="Disordered" evidence="1">
    <location>
        <begin position="464"/>
        <end position="487"/>
    </location>
</feature>
<evidence type="ECO:0000256" key="1">
    <source>
        <dbReference type="SAM" id="MobiDB-lite"/>
    </source>
</evidence>
<feature type="compositionally biased region" description="Polar residues" evidence="1">
    <location>
        <begin position="274"/>
        <end position="288"/>
    </location>
</feature>
<evidence type="ECO:0000313" key="3">
    <source>
        <dbReference type="Proteomes" id="UP000007264"/>
    </source>
</evidence>
<dbReference type="KEGG" id="csl:COCSUDRAFT_55494"/>
<accession>I0ZA17</accession>
<feature type="compositionally biased region" description="Low complexity" evidence="1">
    <location>
        <begin position="663"/>
        <end position="674"/>
    </location>
</feature>
<organism evidence="2 3">
    <name type="scientific">Coccomyxa subellipsoidea (strain C-169)</name>
    <name type="common">Green microalga</name>
    <dbReference type="NCBI Taxonomy" id="574566"/>
    <lineage>
        <taxon>Eukaryota</taxon>
        <taxon>Viridiplantae</taxon>
        <taxon>Chlorophyta</taxon>
        <taxon>core chlorophytes</taxon>
        <taxon>Trebouxiophyceae</taxon>
        <taxon>Trebouxiophyceae incertae sedis</taxon>
        <taxon>Coccomyxaceae</taxon>
        <taxon>Coccomyxa</taxon>
        <taxon>Coccomyxa subellipsoidea</taxon>
    </lineage>
</organism>
<feature type="compositionally biased region" description="Polar residues" evidence="1">
    <location>
        <begin position="780"/>
        <end position="791"/>
    </location>
</feature>
<name>I0ZA17_COCSC</name>
<feature type="region of interest" description="Disordered" evidence="1">
    <location>
        <begin position="255"/>
        <end position="368"/>
    </location>
</feature>
<comment type="caution">
    <text evidence="2">The sequence shown here is derived from an EMBL/GenBank/DDBJ whole genome shotgun (WGS) entry which is preliminary data.</text>
</comment>
<dbReference type="GeneID" id="17045501"/>
<dbReference type="OrthoDB" id="568100at2759"/>
<proteinExistence type="predicted"/>
<dbReference type="eggNOG" id="ENOG502S2EZ">
    <property type="taxonomic scope" value="Eukaryota"/>
</dbReference>
<protein>
    <submittedName>
        <fullName evidence="2">Uncharacterized protein</fullName>
    </submittedName>
</protein>
<keyword evidence="3" id="KW-1185">Reference proteome</keyword>
<gene>
    <name evidence="2" type="ORF">COCSUDRAFT_55494</name>
</gene>
<dbReference type="Proteomes" id="UP000007264">
    <property type="component" value="Unassembled WGS sequence"/>
</dbReference>
<reference evidence="2 3" key="1">
    <citation type="journal article" date="2012" name="Genome Biol.">
        <title>The genome of the polar eukaryotic microalga coccomyxa subellipsoidea reveals traits of cold adaptation.</title>
        <authorList>
            <person name="Blanc G."/>
            <person name="Agarkova I."/>
            <person name="Grimwood J."/>
            <person name="Kuo A."/>
            <person name="Brueggeman A."/>
            <person name="Dunigan D."/>
            <person name="Gurnon J."/>
            <person name="Ladunga I."/>
            <person name="Lindquist E."/>
            <person name="Lucas S."/>
            <person name="Pangilinan J."/>
            <person name="Proschold T."/>
            <person name="Salamov A."/>
            <person name="Schmutz J."/>
            <person name="Weeks D."/>
            <person name="Yamada T."/>
            <person name="Claverie J.M."/>
            <person name="Grigoriev I."/>
            <person name="Van Etten J."/>
            <person name="Lomsadze A."/>
            <person name="Borodovsky M."/>
        </authorList>
    </citation>
    <scope>NUCLEOTIDE SEQUENCE [LARGE SCALE GENOMIC DNA]</scope>
    <source>
        <strain evidence="2 3">C-169</strain>
    </source>
</reference>
<feature type="compositionally biased region" description="Polar residues" evidence="1">
    <location>
        <begin position="357"/>
        <end position="367"/>
    </location>
</feature>
<feature type="region of interest" description="Disordered" evidence="1">
    <location>
        <begin position="196"/>
        <end position="236"/>
    </location>
</feature>